<dbReference type="EMBL" id="CP024200">
    <property type="protein sequence ID" value="AUG55893.1"/>
    <property type="molecule type" value="Genomic_DNA"/>
</dbReference>
<keyword evidence="1" id="KW-0614">Plasmid</keyword>
<proteinExistence type="predicted"/>
<evidence type="ECO:0000313" key="1">
    <source>
        <dbReference type="EMBL" id="AUG55893.1"/>
    </source>
</evidence>
<name>A0ABN5FN82_9PROT</name>
<protein>
    <recommendedName>
        <fullName evidence="3">Secreted protein</fullName>
    </recommendedName>
</protein>
<organism evidence="1 2">
    <name type="scientific">Thalassospira marina</name>
    <dbReference type="NCBI Taxonomy" id="2048283"/>
    <lineage>
        <taxon>Bacteria</taxon>
        <taxon>Pseudomonadati</taxon>
        <taxon>Pseudomonadota</taxon>
        <taxon>Alphaproteobacteria</taxon>
        <taxon>Rhodospirillales</taxon>
        <taxon>Thalassospiraceae</taxon>
        <taxon>Thalassospira</taxon>
    </lineage>
</organism>
<evidence type="ECO:0008006" key="3">
    <source>
        <dbReference type="Google" id="ProtNLM"/>
    </source>
</evidence>
<accession>A0ABN5FN82</accession>
<sequence>MAGRLIFLCSFEVFSLSFFTVRSCLSVPDGMGFGQVSVVGGIEILRLCPVFWRIAYVKHDADGE</sequence>
<keyword evidence="2" id="KW-1185">Reference proteome</keyword>
<evidence type="ECO:0000313" key="2">
    <source>
        <dbReference type="Proteomes" id="UP000233458"/>
    </source>
</evidence>
<gene>
    <name evidence="1" type="ORF">CSC3H3_24055</name>
</gene>
<geneLocation type="plasmid" evidence="2">
    <name>pcsc3h3</name>
</geneLocation>
<dbReference type="Proteomes" id="UP000233458">
    <property type="component" value="Plasmid pCSC3H3"/>
</dbReference>
<reference evidence="1 2" key="1">
    <citation type="submission" date="2017-10" db="EMBL/GenBank/DDBJ databases">
        <title>Biodiversity and function of Thalassospira species in the particle-attached aromatic-hydrocarbon-degrading consortia from the surface seawater of the China South Sea.</title>
        <authorList>
            <person name="Dong C."/>
            <person name="Liu R."/>
            <person name="Shao Z."/>
        </authorList>
    </citation>
    <scope>NUCLEOTIDE SEQUENCE [LARGE SCALE GENOMIC DNA]</scope>
    <source>
        <strain evidence="1 2">CSC3H3</strain>
        <plasmid evidence="2">pcsc3h3</plasmid>
    </source>
</reference>